<protein>
    <recommendedName>
        <fullName evidence="6">Mitochondrial ribosomal protein L18</fullName>
    </recommendedName>
</protein>
<accession>A0A674DIB7</accession>
<evidence type="ECO:0008006" key="6">
    <source>
        <dbReference type="Google" id="ProtNLM"/>
    </source>
</evidence>
<evidence type="ECO:0000256" key="3">
    <source>
        <dbReference type="SAM" id="MobiDB-lite"/>
    </source>
</evidence>
<dbReference type="Gene3D" id="3.30.420.80">
    <property type="entry name" value="Ribosomal protein S11"/>
    <property type="match status" value="1"/>
</dbReference>
<dbReference type="GO" id="GO:0003735">
    <property type="term" value="F:structural constituent of ribosome"/>
    <property type="evidence" value="ECO:0007669"/>
    <property type="project" value="InterPro"/>
</dbReference>
<dbReference type="Ensembl" id="ENSSTUT00000102697.1">
    <property type="protein sequence ID" value="ENSSTUP00000095630.1"/>
    <property type="gene ID" value="ENSSTUG00000042979.1"/>
</dbReference>
<feature type="region of interest" description="Disordered" evidence="3">
    <location>
        <begin position="1"/>
        <end position="21"/>
    </location>
</feature>
<evidence type="ECO:0000256" key="1">
    <source>
        <dbReference type="ARBA" id="ARBA00022980"/>
    </source>
</evidence>
<organism evidence="4 5">
    <name type="scientific">Salmo trutta</name>
    <name type="common">Brown trout</name>
    <dbReference type="NCBI Taxonomy" id="8032"/>
    <lineage>
        <taxon>Eukaryota</taxon>
        <taxon>Metazoa</taxon>
        <taxon>Chordata</taxon>
        <taxon>Craniata</taxon>
        <taxon>Vertebrata</taxon>
        <taxon>Euteleostomi</taxon>
        <taxon>Actinopterygii</taxon>
        <taxon>Neopterygii</taxon>
        <taxon>Teleostei</taxon>
        <taxon>Protacanthopterygii</taxon>
        <taxon>Salmoniformes</taxon>
        <taxon>Salmonidae</taxon>
        <taxon>Salmoninae</taxon>
        <taxon>Salmo</taxon>
    </lineage>
</organism>
<sequence>VRCTSQAAPQPEPTVDNEAVNPVAQNLRNLEQMFYHRSPRDSREWALKRELGSTHCVAASQAVGEVLAQRCRQAGIIRMVYRHPLAVPLSFRTAMKEGGVTLSEPRQ</sequence>
<evidence type="ECO:0000313" key="4">
    <source>
        <dbReference type="Ensembl" id="ENSSTUP00000095630.1"/>
    </source>
</evidence>
<dbReference type="GO" id="GO:0006412">
    <property type="term" value="P:translation"/>
    <property type="evidence" value="ECO:0007669"/>
    <property type="project" value="InterPro"/>
</dbReference>
<dbReference type="GO" id="GO:1990904">
    <property type="term" value="C:ribonucleoprotein complex"/>
    <property type="evidence" value="ECO:0007669"/>
    <property type="project" value="UniProtKB-KW"/>
</dbReference>
<reference evidence="4" key="2">
    <citation type="submission" date="2025-09" db="UniProtKB">
        <authorList>
            <consortium name="Ensembl"/>
        </authorList>
    </citation>
    <scope>IDENTIFICATION</scope>
</reference>
<evidence type="ECO:0000256" key="2">
    <source>
        <dbReference type="ARBA" id="ARBA00023274"/>
    </source>
</evidence>
<dbReference type="Proteomes" id="UP000472277">
    <property type="component" value="Chromosome 13"/>
</dbReference>
<dbReference type="SUPFAM" id="SSF53137">
    <property type="entry name" value="Translational machinery components"/>
    <property type="match status" value="1"/>
</dbReference>
<dbReference type="GO" id="GO:0005840">
    <property type="term" value="C:ribosome"/>
    <property type="evidence" value="ECO:0007669"/>
    <property type="project" value="UniProtKB-KW"/>
</dbReference>
<dbReference type="InterPro" id="IPR036967">
    <property type="entry name" value="Ribosomal_uS11_sf"/>
</dbReference>
<evidence type="ECO:0000313" key="5">
    <source>
        <dbReference type="Proteomes" id="UP000472277"/>
    </source>
</evidence>
<keyword evidence="2" id="KW-0687">Ribonucleoprotein</keyword>
<dbReference type="OMA" id="GLILHEP"/>
<proteinExistence type="predicted"/>
<name>A0A674DIB7_SALTR</name>
<reference evidence="4" key="1">
    <citation type="submission" date="2025-08" db="UniProtKB">
        <authorList>
            <consortium name="Ensembl"/>
        </authorList>
    </citation>
    <scope>IDENTIFICATION</scope>
</reference>
<keyword evidence="1" id="KW-0689">Ribosomal protein</keyword>
<dbReference type="AlphaFoldDB" id="A0A674DIB7"/>
<keyword evidence="5" id="KW-1185">Reference proteome</keyword>